<reference evidence="11 12" key="1">
    <citation type="submission" date="2019-09" db="EMBL/GenBank/DDBJ databases">
        <title>Phylogeny of genus Pseudoclavibacter and closely related genus.</title>
        <authorList>
            <person name="Li Y."/>
        </authorList>
    </citation>
    <scope>NUCLEOTIDE SEQUENCE [LARGE SCALE GENOMIC DNA]</scope>
    <source>
        <strain evidence="11 12">THG-MD12</strain>
    </source>
</reference>
<dbReference type="Proteomes" id="UP000490386">
    <property type="component" value="Unassembled WGS sequence"/>
</dbReference>
<accession>A0A7J5B223</accession>
<evidence type="ECO:0000259" key="10">
    <source>
        <dbReference type="Pfam" id="PF02224"/>
    </source>
</evidence>
<keyword evidence="4 8" id="KW-0418">Kinase</keyword>
<dbReference type="EC" id="2.7.4.25" evidence="8"/>
<dbReference type="AlphaFoldDB" id="A0A7J5B223"/>
<dbReference type="Pfam" id="PF02224">
    <property type="entry name" value="Cytidylate_kin"/>
    <property type="match status" value="1"/>
</dbReference>
<evidence type="ECO:0000256" key="9">
    <source>
        <dbReference type="SAM" id="MobiDB-lite"/>
    </source>
</evidence>
<keyword evidence="2 8" id="KW-0808">Transferase</keyword>
<keyword evidence="12" id="KW-1185">Reference proteome</keyword>
<feature type="binding site" evidence="8">
    <location>
        <begin position="24"/>
        <end position="32"/>
    </location>
    <ligand>
        <name>ATP</name>
        <dbReference type="ChEBI" id="CHEBI:30616"/>
    </ligand>
</feature>
<keyword evidence="3 8" id="KW-0547">Nucleotide-binding</keyword>
<evidence type="ECO:0000256" key="5">
    <source>
        <dbReference type="ARBA" id="ARBA00022840"/>
    </source>
</evidence>
<comment type="catalytic activity">
    <reaction evidence="6 8">
        <text>dCMP + ATP = dCDP + ADP</text>
        <dbReference type="Rhea" id="RHEA:25094"/>
        <dbReference type="ChEBI" id="CHEBI:30616"/>
        <dbReference type="ChEBI" id="CHEBI:57566"/>
        <dbReference type="ChEBI" id="CHEBI:58593"/>
        <dbReference type="ChEBI" id="CHEBI:456216"/>
        <dbReference type="EC" id="2.7.4.25"/>
    </reaction>
</comment>
<comment type="caution">
    <text evidence="11">The sequence shown here is derived from an EMBL/GenBank/DDBJ whole genome shotgun (WGS) entry which is preliminary data.</text>
</comment>
<feature type="compositionally biased region" description="Low complexity" evidence="9">
    <location>
        <begin position="242"/>
        <end position="253"/>
    </location>
</feature>
<gene>
    <name evidence="8 11" type="primary">cmk</name>
    <name evidence="11" type="ORF">F8O03_06315</name>
</gene>
<evidence type="ECO:0000256" key="8">
    <source>
        <dbReference type="HAMAP-Rule" id="MF_00238"/>
    </source>
</evidence>
<dbReference type="OrthoDB" id="9807434at2"/>
<evidence type="ECO:0000256" key="1">
    <source>
        <dbReference type="ARBA" id="ARBA00009427"/>
    </source>
</evidence>
<evidence type="ECO:0000313" key="12">
    <source>
        <dbReference type="Proteomes" id="UP000490386"/>
    </source>
</evidence>
<feature type="domain" description="Cytidylate kinase" evidence="10">
    <location>
        <begin position="20"/>
        <end position="232"/>
    </location>
</feature>
<dbReference type="EMBL" id="WBJX01000002">
    <property type="protein sequence ID" value="KAB1638029.1"/>
    <property type="molecule type" value="Genomic_DNA"/>
</dbReference>
<dbReference type="Gene3D" id="3.40.50.300">
    <property type="entry name" value="P-loop containing nucleotide triphosphate hydrolases"/>
    <property type="match status" value="1"/>
</dbReference>
<organism evidence="11 12">
    <name type="scientific">Pseudoclavibacter terrae</name>
    <dbReference type="NCBI Taxonomy" id="1530195"/>
    <lineage>
        <taxon>Bacteria</taxon>
        <taxon>Bacillati</taxon>
        <taxon>Actinomycetota</taxon>
        <taxon>Actinomycetes</taxon>
        <taxon>Micrococcales</taxon>
        <taxon>Microbacteriaceae</taxon>
        <taxon>Pseudoclavibacter</taxon>
    </lineage>
</organism>
<comment type="catalytic activity">
    <reaction evidence="7 8">
        <text>CMP + ATP = CDP + ADP</text>
        <dbReference type="Rhea" id="RHEA:11600"/>
        <dbReference type="ChEBI" id="CHEBI:30616"/>
        <dbReference type="ChEBI" id="CHEBI:58069"/>
        <dbReference type="ChEBI" id="CHEBI:60377"/>
        <dbReference type="ChEBI" id="CHEBI:456216"/>
        <dbReference type="EC" id="2.7.4.25"/>
    </reaction>
</comment>
<dbReference type="InterPro" id="IPR011994">
    <property type="entry name" value="Cytidylate_kinase_dom"/>
</dbReference>
<comment type="subcellular location">
    <subcellularLocation>
        <location evidence="8">Cytoplasm</location>
    </subcellularLocation>
</comment>
<dbReference type="GO" id="GO:0005524">
    <property type="term" value="F:ATP binding"/>
    <property type="evidence" value="ECO:0007669"/>
    <property type="project" value="UniProtKB-UniRule"/>
</dbReference>
<evidence type="ECO:0000256" key="3">
    <source>
        <dbReference type="ARBA" id="ARBA00022741"/>
    </source>
</evidence>
<dbReference type="InterPro" id="IPR003136">
    <property type="entry name" value="Cytidylate_kin"/>
</dbReference>
<dbReference type="GO" id="GO:0036431">
    <property type="term" value="F:dCMP kinase activity"/>
    <property type="evidence" value="ECO:0007669"/>
    <property type="project" value="InterPro"/>
</dbReference>
<comment type="similarity">
    <text evidence="1 8">Belongs to the cytidylate kinase family. Type 1 subfamily.</text>
</comment>
<protein>
    <recommendedName>
        <fullName evidence="8">Cytidylate kinase</fullName>
        <shortName evidence="8">CK</shortName>
        <ecNumber evidence="8">2.7.4.25</ecNumber>
    </recommendedName>
    <alternativeName>
        <fullName evidence="8">Cytidine monophosphate kinase</fullName>
        <shortName evidence="8">CMP kinase</shortName>
    </alternativeName>
</protein>
<evidence type="ECO:0000256" key="2">
    <source>
        <dbReference type="ARBA" id="ARBA00022679"/>
    </source>
</evidence>
<evidence type="ECO:0000256" key="7">
    <source>
        <dbReference type="ARBA" id="ARBA00048478"/>
    </source>
</evidence>
<evidence type="ECO:0000256" key="4">
    <source>
        <dbReference type="ARBA" id="ARBA00022777"/>
    </source>
</evidence>
<dbReference type="NCBIfam" id="TIGR00017">
    <property type="entry name" value="cmk"/>
    <property type="match status" value="1"/>
</dbReference>
<dbReference type="SUPFAM" id="SSF52540">
    <property type="entry name" value="P-loop containing nucleoside triphosphate hydrolases"/>
    <property type="match status" value="1"/>
</dbReference>
<evidence type="ECO:0000256" key="6">
    <source>
        <dbReference type="ARBA" id="ARBA00047615"/>
    </source>
</evidence>
<proteinExistence type="inferred from homology"/>
<dbReference type="GO" id="GO:0006220">
    <property type="term" value="P:pyrimidine nucleotide metabolic process"/>
    <property type="evidence" value="ECO:0007669"/>
    <property type="project" value="UniProtKB-UniRule"/>
</dbReference>
<keyword evidence="8" id="KW-0963">Cytoplasm</keyword>
<feature type="region of interest" description="Disordered" evidence="9">
    <location>
        <begin position="238"/>
        <end position="263"/>
    </location>
</feature>
<sequence length="263" mass="27775">MTDTTQIGRDALAAGTPIVVAVDGPAGSGKSSVCRESARRLGFGYLDTGAAYRALTWFAIDSGCDLDDGDAVATLLPSFVDRYRISQSPDERWVRVGEVDVSEFIRDTAISGEVWRVSRVPAAREALTALFRNTMASTTSPGIIAEGRDITTVVAADAPARILMTADEAVRIARRAGEKVGETVAAVAESVSARDARDAKVTNFTDAADGVTVLDTTRLDFEQSVEAFLRIVASATSGPHQTTAPSLAAAPSAVRHDNTKESR</sequence>
<dbReference type="GO" id="GO:0005737">
    <property type="term" value="C:cytoplasm"/>
    <property type="evidence" value="ECO:0007669"/>
    <property type="project" value="UniProtKB-SubCell"/>
</dbReference>
<dbReference type="RefSeq" id="WP_151423136.1">
    <property type="nucleotide sequence ID" value="NZ_CANKVH010000001.1"/>
</dbReference>
<dbReference type="HAMAP" id="MF_00238">
    <property type="entry name" value="Cytidyl_kinase_type1"/>
    <property type="match status" value="1"/>
</dbReference>
<evidence type="ECO:0000313" key="11">
    <source>
        <dbReference type="EMBL" id="KAB1638029.1"/>
    </source>
</evidence>
<dbReference type="InterPro" id="IPR027417">
    <property type="entry name" value="P-loop_NTPase"/>
</dbReference>
<keyword evidence="5 8" id="KW-0067">ATP-binding</keyword>
<name>A0A7J5B223_9MICO</name>
<feature type="compositionally biased region" description="Basic and acidic residues" evidence="9">
    <location>
        <begin position="254"/>
        <end position="263"/>
    </location>
</feature>
<dbReference type="CDD" id="cd02020">
    <property type="entry name" value="CMPK"/>
    <property type="match status" value="1"/>
</dbReference>